<evidence type="ECO:0000313" key="12">
    <source>
        <dbReference type="Proteomes" id="UP000062160"/>
    </source>
</evidence>
<sequence length="160" mass="18692">MRALKWLDDHLEEWLLVILLSSTSIIVFLQVIMRFIFRNSLTWSEELARYLFIWMTYVGVSYGIKMKMHLKVDALDSLFDKKGNLITDMLADLFLLIFMLIMTYFGLDIVFRATRTSAALGIPMRYVYLAPVVGFGLSIIRLIQTNIIKYKYICQADKLD</sequence>
<dbReference type="InterPro" id="IPR007387">
    <property type="entry name" value="TRAP_DctQ"/>
</dbReference>
<keyword evidence="6 9" id="KW-1133">Transmembrane helix</keyword>
<evidence type="ECO:0000256" key="3">
    <source>
        <dbReference type="ARBA" id="ARBA00022475"/>
    </source>
</evidence>
<evidence type="ECO:0000256" key="6">
    <source>
        <dbReference type="ARBA" id="ARBA00022989"/>
    </source>
</evidence>
<evidence type="ECO:0000256" key="8">
    <source>
        <dbReference type="ARBA" id="ARBA00038436"/>
    </source>
</evidence>
<feature type="transmembrane region" description="Helical" evidence="9">
    <location>
        <begin position="47"/>
        <end position="64"/>
    </location>
</feature>
<evidence type="ECO:0000256" key="7">
    <source>
        <dbReference type="ARBA" id="ARBA00023136"/>
    </source>
</evidence>
<evidence type="ECO:0000313" key="11">
    <source>
        <dbReference type="EMBL" id="GAQ25338.1"/>
    </source>
</evidence>
<dbReference type="InterPro" id="IPR055348">
    <property type="entry name" value="DctQ"/>
</dbReference>
<dbReference type="PANTHER" id="PTHR35011">
    <property type="entry name" value="2,3-DIKETO-L-GULONATE TRAP TRANSPORTER SMALL PERMEASE PROTEIN YIAM"/>
    <property type="match status" value="1"/>
</dbReference>
<dbReference type="STRING" id="224999.GCA_001485475_01354"/>
<dbReference type="PANTHER" id="PTHR35011:SF2">
    <property type="entry name" value="2,3-DIKETO-L-GULONATE TRAP TRANSPORTER SMALL PERMEASE PROTEIN YIAM"/>
    <property type="match status" value="1"/>
</dbReference>
<keyword evidence="2" id="KW-0813">Transport</keyword>
<keyword evidence="12" id="KW-1185">Reference proteome</keyword>
<evidence type="ECO:0000256" key="4">
    <source>
        <dbReference type="ARBA" id="ARBA00022519"/>
    </source>
</evidence>
<reference evidence="11" key="1">
    <citation type="journal article" date="2016" name="Genome Announc.">
        <title>Draft Genome Sequence of the Syntrophic Lactate-Degrading Bacterium Tepidanaerobacter syntrophicus JLT.</title>
        <authorList>
            <person name="Matsuura N."/>
            <person name="Ohashi A."/>
            <person name="Tourlousse D.M."/>
            <person name="Sekiguchi Y."/>
        </authorList>
    </citation>
    <scope>NUCLEOTIDE SEQUENCE [LARGE SCALE GENOMIC DNA]</scope>
    <source>
        <strain evidence="11">JL</strain>
    </source>
</reference>
<name>A0A0U9HF74_9FIRM</name>
<keyword evidence="4" id="KW-0997">Cell inner membrane</keyword>
<dbReference type="EMBL" id="DF977001">
    <property type="protein sequence ID" value="GAQ25338.1"/>
    <property type="molecule type" value="Genomic_DNA"/>
</dbReference>
<evidence type="ECO:0000256" key="9">
    <source>
        <dbReference type="SAM" id="Phobius"/>
    </source>
</evidence>
<keyword evidence="7 9" id="KW-0472">Membrane</keyword>
<dbReference type="AlphaFoldDB" id="A0A0U9HF74"/>
<feature type="transmembrane region" description="Helical" evidence="9">
    <location>
        <begin position="126"/>
        <end position="143"/>
    </location>
</feature>
<dbReference type="GO" id="GO:0015740">
    <property type="term" value="P:C4-dicarboxylate transport"/>
    <property type="evidence" value="ECO:0007669"/>
    <property type="project" value="TreeGrafter"/>
</dbReference>
<keyword evidence="5 9" id="KW-0812">Transmembrane</keyword>
<feature type="domain" description="Tripartite ATP-independent periplasmic transporters DctQ component" evidence="10">
    <location>
        <begin position="25"/>
        <end position="145"/>
    </location>
</feature>
<protein>
    <submittedName>
        <fullName evidence="11">TRAP-type C4-dicarboxylate transporter</fullName>
    </submittedName>
</protein>
<evidence type="ECO:0000256" key="5">
    <source>
        <dbReference type="ARBA" id="ARBA00022692"/>
    </source>
</evidence>
<dbReference type="RefSeq" id="WP_059032730.1">
    <property type="nucleotide sequence ID" value="NZ_DF977001.1"/>
</dbReference>
<dbReference type="Proteomes" id="UP000062160">
    <property type="component" value="Unassembled WGS sequence"/>
</dbReference>
<comment type="subcellular location">
    <subcellularLocation>
        <location evidence="1">Cell inner membrane</location>
        <topology evidence="1">Multi-pass membrane protein</topology>
    </subcellularLocation>
</comment>
<proteinExistence type="inferred from homology"/>
<evidence type="ECO:0000256" key="1">
    <source>
        <dbReference type="ARBA" id="ARBA00004429"/>
    </source>
</evidence>
<organism evidence="11">
    <name type="scientific">Tepidanaerobacter syntrophicus</name>
    <dbReference type="NCBI Taxonomy" id="224999"/>
    <lineage>
        <taxon>Bacteria</taxon>
        <taxon>Bacillati</taxon>
        <taxon>Bacillota</taxon>
        <taxon>Clostridia</taxon>
        <taxon>Thermosediminibacterales</taxon>
        <taxon>Tepidanaerobacteraceae</taxon>
        <taxon>Tepidanaerobacter</taxon>
    </lineage>
</organism>
<keyword evidence="3" id="KW-1003">Cell membrane</keyword>
<evidence type="ECO:0000256" key="2">
    <source>
        <dbReference type="ARBA" id="ARBA00022448"/>
    </source>
</evidence>
<accession>A0A0U9HF74</accession>
<comment type="similarity">
    <text evidence="8">Belongs to the TRAP transporter small permease family.</text>
</comment>
<evidence type="ECO:0000259" key="10">
    <source>
        <dbReference type="Pfam" id="PF04290"/>
    </source>
</evidence>
<dbReference type="GO" id="GO:0022857">
    <property type="term" value="F:transmembrane transporter activity"/>
    <property type="evidence" value="ECO:0007669"/>
    <property type="project" value="TreeGrafter"/>
</dbReference>
<feature type="transmembrane region" description="Helical" evidence="9">
    <location>
        <begin position="85"/>
        <end position="106"/>
    </location>
</feature>
<gene>
    <name evidence="11" type="ORF">TSYNT_7359</name>
</gene>
<dbReference type="GO" id="GO:0005886">
    <property type="term" value="C:plasma membrane"/>
    <property type="evidence" value="ECO:0007669"/>
    <property type="project" value="UniProtKB-SubCell"/>
</dbReference>
<dbReference type="Pfam" id="PF04290">
    <property type="entry name" value="DctQ"/>
    <property type="match status" value="1"/>
</dbReference>
<feature type="transmembrane region" description="Helical" evidence="9">
    <location>
        <begin position="14"/>
        <end position="35"/>
    </location>
</feature>